<evidence type="ECO:0000313" key="2">
    <source>
        <dbReference type="Proteomes" id="UP000073492"/>
    </source>
</evidence>
<protein>
    <submittedName>
        <fullName evidence="1">Uncharacterized protein</fullName>
    </submittedName>
</protein>
<organism evidence="1 2">
    <name type="scientific">Pseudocercospora musae</name>
    <dbReference type="NCBI Taxonomy" id="113226"/>
    <lineage>
        <taxon>Eukaryota</taxon>
        <taxon>Fungi</taxon>
        <taxon>Dikarya</taxon>
        <taxon>Ascomycota</taxon>
        <taxon>Pezizomycotina</taxon>
        <taxon>Dothideomycetes</taxon>
        <taxon>Dothideomycetidae</taxon>
        <taxon>Mycosphaerellales</taxon>
        <taxon>Mycosphaerellaceae</taxon>
        <taxon>Pseudocercospora</taxon>
    </lineage>
</organism>
<name>A0A139GYK2_9PEZI</name>
<comment type="caution">
    <text evidence="1">The sequence shown here is derived from an EMBL/GenBank/DDBJ whole genome shotgun (WGS) entry which is preliminary data.</text>
</comment>
<dbReference type="EMBL" id="LFZO01000905">
    <property type="protein sequence ID" value="KXS95242.1"/>
    <property type="molecule type" value="Genomic_DNA"/>
</dbReference>
<evidence type="ECO:0000313" key="1">
    <source>
        <dbReference type="EMBL" id="KXS95242.1"/>
    </source>
</evidence>
<dbReference type="AlphaFoldDB" id="A0A139GYK2"/>
<keyword evidence="2" id="KW-1185">Reference proteome</keyword>
<sequence length="90" mass="10193">MPPWMPPELNAQHGVRQLRFQLVKARLAQTARRISDDTSHSATNAILLVPVLGNQISHSLARFLARTPHRVEVIYLFSRDSINQLQKVGI</sequence>
<proteinExistence type="predicted"/>
<reference evidence="1 2" key="1">
    <citation type="submission" date="2015-07" db="EMBL/GenBank/DDBJ databases">
        <title>Comparative genomics of the Sigatoka disease complex on banana suggests a link between parallel evolutionary changes in Pseudocercospora fijiensis and Pseudocercospora eumusae and increased virulence on the banana host.</title>
        <authorList>
            <person name="Chang T.-C."/>
            <person name="Salvucci A."/>
            <person name="Crous P.W."/>
            <person name="Stergiopoulos I."/>
        </authorList>
    </citation>
    <scope>NUCLEOTIDE SEQUENCE [LARGE SCALE GENOMIC DNA]</scope>
    <source>
        <strain evidence="1 2">CBS 116634</strain>
    </source>
</reference>
<gene>
    <name evidence="1" type="ORF">AC579_879</name>
</gene>
<accession>A0A139GYK2</accession>
<dbReference type="Proteomes" id="UP000073492">
    <property type="component" value="Unassembled WGS sequence"/>
</dbReference>